<feature type="transmembrane region" description="Helical" evidence="6">
    <location>
        <begin position="158"/>
        <end position="179"/>
    </location>
</feature>
<reference evidence="8 9" key="1">
    <citation type="submission" date="2018-09" db="EMBL/GenBank/DDBJ databases">
        <authorList>
            <person name="Wang F."/>
        </authorList>
    </citation>
    <scope>NUCLEOTIDE SEQUENCE [LARGE SCALE GENOMIC DNA]</scope>
    <source>
        <strain evidence="8 9">PLHSC7-2</strain>
    </source>
</reference>
<sequence length="223" mass="24704">MRALIKIMLVLALIFASTFIILKLSGAIDLNNIKAWLYQAQTQHQGYIALVIVCLLFADLFIAMPTLSVMILSGYFLGQHYGSLAAITGVMLAGISGYWLSFYYGSKFERLLVKDTAQRQEAHDLFSRHGIIMILLARAMPILPEVSACMAGASKMPFMRFITAWTISSVPYAMIAAYAGSISSLENPKPAIFTAIGLSLGLWLAWFYYRKNQLSLNKISKGL</sequence>
<evidence type="ECO:0000256" key="4">
    <source>
        <dbReference type="ARBA" id="ARBA00022989"/>
    </source>
</evidence>
<evidence type="ECO:0000256" key="2">
    <source>
        <dbReference type="ARBA" id="ARBA00022475"/>
    </source>
</evidence>
<keyword evidence="9" id="KW-1185">Reference proteome</keyword>
<accession>A0A418Y9W0</accession>
<feature type="transmembrane region" description="Helical" evidence="6">
    <location>
        <begin position="46"/>
        <end position="72"/>
    </location>
</feature>
<dbReference type="OrthoDB" id="284062at2"/>
<keyword evidence="5 6" id="KW-0472">Membrane</keyword>
<reference evidence="8 9" key="2">
    <citation type="submission" date="2019-01" db="EMBL/GenBank/DDBJ databases">
        <title>Motilimonas pumilus sp. nov., isolated from the gut of sea cucumber (Apostichopus japonicus).</title>
        <authorList>
            <person name="Wang F.-Q."/>
            <person name="Ren L.-H."/>
            <person name="Lin Y.-W."/>
            <person name="Sun G.-H."/>
            <person name="Du Z.-J."/>
            <person name="Zhao J.-X."/>
            <person name="Liu X.-J."/>
            <person name="Liu L.-J."/>
        </authorList>
    </citation>
    <scope>NUCLEOTIDE SEQUENCE [LARGE SCALE GENOMIC DNA]</scope>
    <source>
        <strain evidence="8 9">PLHSC7-2</strain>
    </source>
</reference>
<name>A0A418Y9W0_9GAMM</name>
<organism evidence="8 9">
    <name type="scientific">Motilimonas pumila</name>
    <dbReference type="NCBI Taxonomy" id="2303987"/>
    <lineage>
        <taxon>Bacteria</taxon>
        <taxon>Pseudomonadati</taxon>
        <taxon>Pseudomonadota</taxon>
        <taxon>Gammaproteobacteria</taxon>
        <taxon>Alteromonadales</taxon>
        <taxon>Alteromonadales genera incertae sedis</taxon>
        <taxon>Motilimonas</taxon>
    </lineage>
</organism>
<evidence type="ECO:0000259" key="7">
    <source>
        <dbReference type="Pfam" id="PF09335"/>
    </source>
</evidence>
<dbReference type="AlphaFoldDB" id="A0A418Y9W0"/>
<feature type="domain" description="VTT" evidence="7">
    <location>
        <begin position="65"/>
        <end position="181"/>
    </location>
</feature>
<dbReference type="Pfam" id="PF09335">
    <property type="entry name" value="VTT_dom"/>
    <property type="match status" value="1"/>
</dbReference>
<dbReference type="RefSeq" id="WP_119912416.1">
    <property type="nucleotide sequence ID" value="NZ_QZCH01000042.1"/>
</dbReference>
<evidence type="ECO:0000256" key="6">
    <source>
        <dbReference type="SAM" id="Phobius"/>
    </source>
</evidence>
<evidence type="ECO:0000313" key="8">
    <source>
        <dbReference type="EMBL" id="RJG38279.1"/>
    </source>
</evidence>
<feature type="transmembrane region" description="Helical" evidence="6">
    <location>
        <begin position="191"/>
        <end position="209"/>
    </location>
</feature>
<evidence type="ECO:0000313" key="9">
    <source>
        <dbReference type="Proteomes" id="UP000283255"/>
    </source>
</evidence>
<feature type="transmembrane region" description="Helical" evidence="6">
    <location>
        <begin position="84"/>
        <end position="105"/>
    </location>
</feature>
<gene>
    <name evidence="8" type="ORF">D1Z90_19205</name>
</gene>
<dbReference type="InterPro" id="IPR051311">
    <property type="entry name" value="DedA_domain"/>
</dbReference>
<dbReference type="InterPro" id="IPR032816">
    <property type="entry name" value="VTT_dom"/>
</dbReference>
<comment type="subcellular location">
    <subcellularLocation>
        <location evidence="1">Cell membrane</location>
        <topology evidence="1">Multi-pass membrane protein</topology>
    </subcellularLocation>
</comment>
<protein>
    <submittedName>
        <fullName evidence="8">DedA family protein</fullName>
    </submittedName>
</protein>
<keyword evidence="2" id="KW-1003">Cell membrane</keyword>
<comment type="caution">
    <text evidence="8">The sequence shown here is derived from an EMBL/GenBank/DDBJ whole genome shotgun (WGS) entry which is preliminary data.</text>
</comment>
<dbReference type="Proteomes" id="UP000283255">
    <property type="component" value="Unassembled WGS sequence"/>
</dbReference>
<evidence type="ECO:0000256" key="5">
    <source>
        <dbReference type="ARBA" id="ARBA00023136"/>
    </source>
</evidence>
<evidence type="ECO:0000256" key="1">
    <source>
        <dbReference type="ARBA" id="ARBA00004651"/>
    </source>
</evidence>
<dbReference type="PANTHER" id="PTHR42709">
    <property type="entry name" value="ALKALINE PHOSPHATASE LIKE PROTEIN"/>
    <property type="match status" value="1"/>
</dbReference>
<keyword evidence="4 6" id="KW-1133">Transmembrane helix</keyword>
<dbReference type="PANTHER" id="PTHR42709:SF6">
    <property type="entry name" value="UNDECAPRENYL PHOSPHATE TRANSPORTER A"/>
    <property type="match status" value="1"/>
</dbReference>
<proteinExistence type="predicted"/>
<evidence type="ECO:0000256" key="3">
    <source>
        <dbReference type="ARBA" id="ARBA00022692"/>
    </source>
</evidence>
<dbReference type="EMBL" id="QZCH01000042">
    <property type="protein sequence ID" value="RJG38279.1"/>
    <property type="molecule type" value="Genomic_DNA"/>
</dbReference>
<keyword evidence="3 6" id="KW-0812">Transmembrane</keyword>
<dbReference type="GO" id="GO:0005886">
    <property type="term" value="C:plasma membrane"/>
    <property type="evidence" value="ECO:0007669"/>
    <property type="project" value="UniProtKB-SubCell"/>
</dbReference>